<dbReference type="SUPFAM" id="SSF49854">
    <property type="entry name" value="Spermadhesin, CUB domain"/>
    <property type="match status" value="2"/>
</dbReference>
<dbReference type="CDD" id="cd00041">
    <property type="entry name" value="CUB"/>
    <property type="match status" value="1"/>
</dbReference>
<dbReference type="Proteomes" id="UP001153714">
    <property type="component" value="Chromosome 16"/>
</dbReference>
<reference evidence="4" key="1">
    <citation type="submission" date="2021-12" db="EMBL/GenBank/DDBJ databases">
        <authorList>
            <person name="King R."/>
        </authorList>
    </citation>
    <scope>NUCLEOTIDE SEQUENCE</scope>
</reference>
<dbReference type="EMBL" id="OU893347">
    <property type="protein sequence ID" value="CAG9786679.1"/>
    <property type="molecule type" value="Genomic_DNA"/>
</dbReference>
<name>A0A9N9QZD2_9NEOP</name>
<evidence type="ECO:0000256" key="2">
    <source>
        <dbReference type="PROSITE-ProRule" id="PRU00059"/>
    </source>
</evidence>
<protein>
    <recommendedName>
        <fullName evidence="3">CUB domain-containing protein</fullName>
    </recommendedName>
</protein>
<feature type="domain" description="CUB" evidence="3">
    <location>
        <begin position="68"/>
        <end position="243"/>
    </location>
</feature>
<dbReference type="GO" id="GO:0005886">
    <property type="term" value="C:plasma membrane"/>
    <property type="evidence" value="ECO:0007669"/>
    <property type="project" value="TreeGrafter"/>
</dbReference>
<proteinExistence type="predicted"/>
<evidence type="ECO:0000313" key="5">
    <source>
        <dbReference type="Proteomes" id="UP001153714"/>
    </source>
</evidence>
<dbReference type="OrthoDB" id="10037824at2759"/>
<comment type="caution">
    <text evidence="2">Lacks conserved residue(s) required for the propagation of feature annotation.</text>
</comment>
<sequence>MDVITGSFRNLIKGICGYCEELLLLKGVGYNFDFKLAYKFLRRSEARLRYGNATVGAWRGDRVPGTYCDRILSDCDLRACRIQSPNFPGVYPRNATCTYRIEHTKYHMKIHLPDKLYTISDLRLYVAVLILSGFVRKNNINLPRNEYANTRFNQERKAPIYDVTLSEQIWDQCNVVQDYLTVWDGATRDSPVLVRLCGGDAVPDIISRGPNMLLEFHTSPYDNPFHPVPLSYLPGFELEVQVLYVDKDSHSYVRADGRCRFVLRSSDKTSGVLKNPRHSLPPNTSCVYYFQGRPNEIVWVSFVKYHSAGTEPAGFDQQKDCSSQLTIWDGAAPDADLDRKLDMSDKKSLLGSFCREESPRLCDHALLSNATRATRPCAPTESYITTGSALTILQVKNLYVHSLI</sequence>
<dbReference type="PANTHER" id="PTHR47537:SF3">
    <property type="entry name" value="CUB DOMAIN-CONTAINING PROTEIN"/>
    <property type="match status" value="1"/>
</dbReference>
<evidence type="ECO:0000313" key="4">
    <source>
        <dbReference type="EMBL" id="CAG9786679.1"/>
    </source>
</evidence>
<dbReference type="InterPro" id="IPR000859">
    <property type="entry name" value="CUB_dom"/>
</dbReference>
<evidence type="ECO:0000259" key="3">
    <source>
        <dbReference type="PROSITE" id="PS01180"/>
    </source>
</evidence>
<dbReference type="PANTHER" id="PTHR47537">
    <property type="entry name" value="CUBILIN"/>
    <property type="match status" value="1"/>
</dbReference>
<dbReference type="InterPro" id="IPR053207">
    <property type="entry name" value="Non-NMDA_GluR_Accessory"/>
</dbReference>
<keyword evidence="1" id="KW-1015">Disulfide bond</keyword>
<dbReference type="PROSITE" id="PS01180">
    <property type="entry name" value="CUB"/>
    <property type="match status" value="1"/>
</dbReference>
<gene>
    <name evidence="4" type="ORF">DIATSA_LOCUS4619</name>
</gene>
<dbReference type="SMART" id="SM00042">
    <property type="entry name" value="CUB"/>
    <property type="match status" value="1"/>
</dbReference>
<accession>A0A9N9QZD2</accession>
<keyword evidence="5" id="KW-1185">Reference proteome</keyword>
<evidence type="ECO:0000256" key="1">
    <source>
        <dbReference type="ARBA" id="ARBA00023157"/>
    </source>
</evidence>
<organism evidence="4 5">
    <name type="scientific">Diatraea saccharalis</name>
    <name type="common">sugarcane borer</name>
    <dbReference type="NCBI Taxonomy" id="40085"/>
    <lineage>
        <taxon>Eukaryota</taxon>
        <taxon>Metazoa</taxon>
        <taxon>Ecdysozoa</taxon>
        <taxon>Arthropoda</taxon>
        <taxon>Hexapoda</taxon>
        <taxon>Insecta</taxon>
        <taxon>Pterygota</taxon>
        <taxon>Neoptera</taxon>
        <taxon>Endopterygota</taxon>
        <taxon>Lepidoptera</taxon>
        <taxon>Glossata</taxon>
        <taxon>Ditrysia</taxon>
        <taxon>Pyraloidea</taxon>
        <taxon>Crambidae</taxon>
        <taxon>Crambinae</taxon>
        <taxon>Diatraea</taxon>
    </lineage>
</organism>
<dbReference type="Gene3D" id="2.60.120.290">
    <property type="entry name" value="Spermadhesin, CUB domain"/>
    <property type="match status" value="2"/>
</dbReference>
<reference evidence="4" key="2">
    <citation type="submission" date="2022-10" db="EMBL/GenBank/DDBJ databases">
        <authorList>
            <consortium name="ENA_rothamsted_submissions"/>
            <consortium name="culmorum"/>
            <person name="King R."/>
        </authorList>
    </citation>
    <scope>NUCLEOTIDE SEQUENCE</scope>
</reference>
<dbReference type="Pfam" id="PF00431">
    <property type="entry name" value="CUB"/>
    <property type="match status" value="1"/>
</dbReference>
<dbReference type="AlphaFoldDB" id="A0A9N9QZD2"/>
<dbReference type="InterPro" id="IPR035914">
    <property type="entry name" value="Sperma_CUB_dom_sf"/>
</dbReference>